<feature type="domain" description="Major facilitator superfamily (MFS) profile" evidence="10">
    <location>
        <begin position="13"/>
        <end position="427"/>
    </location>
</feature>
<keyword evidence="7 9" id="KW-1133">Transmembrane helix</keyword>
<keyword evidence="3" id="KW-0813">Transport</keyword>
<feature type="transmembrane region" description="Helical" evidence="9">
    <location>
        <begin position="150"/>
        <end position="173"/>
    </location>
</feature>
<feature type="transmembrane region" description="Helical" evidence="9">
    <location>
        <begin position="331"/>
        <end position="357"/>
    </location>
</feature>
<comment type="subcellular location">
    <subcellularLocation>
        <location evidence="1">Cell membrane</location>
        <topology evidence="1">Multi-pass membrane protein</topology>
    </subcellularLocation>
</comment>
<name>A0A370H486_9COXI</name>
<feature type="transmembrane region" description="Helical" evidence="9">
    <location>
        <begin position="402"/>
        <end position="422"/>
    </location>
</feature>
<evidence type="ECO:0000256" key="5">
    <source>
        <dbReference type="ARBA" id="ARBA00022692"/>
    </source>
</evidence>
<evidence type="ECO:0000256" key="7">
    <source>
        <dbReference type="ARBA" id="ARBA00022989"/>
    </source>
</evidence>
<feature type="transmembrane region" description="Helical" evidence="9">
    <location>
        <begin position="12"/>
        <end position="33"/>
    </location>
</feature>
<evidence type="ECO:0000256" key="9">
    <source>
        <dbReference type="SAM" id="Phobius"/>
    </source>
</evidence>
<dbReference type="EMBL" id="QQAX01000001">
    <property type="protein sequence ID" value="RDI48864.1"/>
    <property type="molecule type" value="Genomic_DNA"/>
</dbReference>
<comment type="caution">
    <text evidence="11">The sequence shown here is derived from an EMBL/GenBank/DDBJ whole genome shotgun (WGS) entry which is preliminary data.</text>
</comment>
<organism evidence="11 12">
    <name type="scientific">Aquicella lusitana</name>
    <dbReference type="NCBI Taxonomy" id="254246"/>
    <lineage>
        <taxon>Bacteria</taxon>
        <taxon>Pseudomonadati</taxon>
        <taxon>Pseudomonadota</taxon>
        <taxon>Gammaproteobacteria</taxon>
        <taxon>Legionellales</taxon>
        <taxon>Coxiellaceae</taxon>
        <taxon>Aquicella</taxon>
    </lineage>
</organism>
<accession>A0A370H486</accession>
<proteinExistence type="inferred from homology"/>
<evidence type="ECO:0000256" key="3">
    <source>
        <dbReference type="ARBA" id="ARBA00022448"/>
    </source>
</evidence>
<dbReference type="AlphaFoldDB" id="A0A370H486"/>
<keyword evidence="12" id="KW-1185">Reference proteome</keyword>
<keyword evidence="4" id="KW-1003">Cell membrane</keyword>
<keyword evidence="6" id="KW-0769">Symport</keyword>
<keyword evidence="5 9" id="KW-0812">Transmembrane</keyword>
<dbReference type="PANTHER" id="PTHR43528">
    <property type="entry name" value="ALPHA-KETOGLUTARATE PERMEASE"/>
    <property type="match status" value="1"/>
</dbReference>
<gene>
    <name evidence="11" type="ORF">C8D86_101147</name>
</gene>
<comment type="similarity">
    <text evidence="2">Belongs to the major facilitator superfamily. Metabolite:H+ Symporter (MHS) family (TC 2.A.1.6) family.</text>
</comment>
<feature type="transmembrane region" description="Helical" evidence="9">
    <location>
        <begin position="369"/>
        <end position="390"/>
    </location>
</feature>
<keyword evidence="8 9" id="KW-0472">Membrane</keyword>
<feature type="transmembrane region" description="Helical" evidence="9">
    <location>
        <begin position="238"/>
        <end position="257"/>
    </location>
</feature>
<dbReference type="SUPFAM" id="SSF103473">
    <property type="entry name" value="MFS general substrate transporter"/>
    <property type="match status" value="1"/>
</dbReference>
<dbReference type="RefSeq" id="WP_114833371.1">
    <property type="nucleotide sequence ID" value="NZ_LR699114.1"/>
</dbReference>
<evidence type="ECO:0000313" key="12">
    <source>
        <dbReference type="Proteomes" id="UP000254720"/>
    </source>
</evidence>
<dbReference type="InterPro" id="IPR005829">
    <property type="entry name" value="Sugar_transporter_CS"/>
</dbReference>
<dbReference type="OrthoDB" id="3690818at2"/>
<dbReference type="GO" id="GO:0005886">
    <property type="term" value="C:plasma membrane"/>
    <property type="evidence" value="ECO:0007669"/>
    <property type="project" value="UniProtKB-SubCell"/>
</dbReference>
<dbReference type="InterPro" id="IPR020846">
    <property type="entry name" value="MFS_dom"/>
</dbReference>
<dbReference type="PROSITE" id="PS50850">
    <property type="entry name" value="MFS"/>
    <property type="match status" value="1"/>
</dbReference>
<dbReference type="Pfam" id="PF07690">
    <property type="entry name" value="MFS_1"/>
    <property type="match status" value="1"/>
</dbReference>
<dbReference type="Pfam" id="PF00083">
    <property type="entry name" value="Sugar_tr"/>
    <property type="match status" value="1"/>
</dbReference>
<dbReference type="Gene3D" id="1.20.1250.20">
    <property type="entry name" value="MFS general substrate transporter like domains"/>
    <property type="match status" value="2"/>
</dbReference>
<evidence type="ECO:0000259" key="10">
    <source>
        <dbReference type="PROSITE" id="PS50850"/>
    </source>
</evidence>
<protein>
    <submittedName>
        <fullName evidence="11">MHS family proline/betaine transporter-like MFS transporter</fullName>
    </submittedName>
</protein>
<dbReference type="InterPro" id="IPR005828">
    <property type="entry name" value="MFS_sugar_transport-like"/>
</dbReference>
<feature type="transmembrane region" description="Helical" evidence="9">
    <location>
        <begin position="305"/>
        <end position="325"/>
    </location>
</feature>
<feature type="transmembrane region" description="Helical" evidence="9">
    <location>
        <begin position="185"/>
        <end position="206"/>
    </location>
</feature>
<dbReference type="InterPro" id="IPR051084">
    <property type="entry name" value="H+-coupled_symporters"/>
</dbReference>
<feature type="transmembrane region" description="Helical" evidence="9">
    <location>
        <begin position="109"/>
        <end position="129"/>
    </location>
</feature>
<feature type="transmembrane region" description="Helical" evidence="9">
    <location>
        <begin position="53"/>
        <end position="73"/>
    </location>
</feature>
<feature type="transmembrane region" description="Helical" evidence="9">
    <location>
        <begin position="277"/>
        <end position="296"/>
    </location>
</feature>
<dbReference type="InterPro" id="IPR036259">
    <property type="entry name" value="MFS_trans_sf"/>
</dbReference>
<feature type="transmembrane region" description="Helical" evidence="9">
    <location>
        <begin position="85"/>
        <end position="103"/>
    </location>
</feature>
<evidence type="ECO:0000256" key="4">
    <source>
        <dbReference type="ARBA" id="ARBA00022475"/>
    </source>
</evidence>
<evidence type="ECO:0000256" key="6">
    <source>
        <dbReference type="ARBA" id="ARBA00022847"/>
    </source>
</evidence>
<reference evidence="11 12" key="1">
    <citation type="submission" date="2018-07" db="EMBL/GenBank/DDBJ databases">
        <title>Genomic Encyclopedia of Type Strains, Phase IV (KMG-IV): sequencing the most valuable type-strain genomes for metagenomic binning, comparative biology and taxonomic classification.</title>
        <authorList>
            <person name="Goeker M."/>
        </authorList>
    </citation>
    <scope>NUCLEOTIDE SEQUENCE [LARGE SCALE GENOMIC DNA]</scope>
    <source>
        <strain evidence="11 12">DSM 16500</strain>
    </source>
</reference>
<evidence type="ECO:0000256" key="2">
    <source>
        <dbReference type="ARBA" id="ARBA00008240"/>
    </source>
</evidence>
<dbReference type="PROSITE" id="PS00216">
    <property type="entry name" value="SUGAR_TRANSPORT_1"/>
    <property type="match status" value="1"/>
</dbReference>
<evidence type="ECO:0000313" key="11">
    <source>
        <dbReference type="EMBL" id="RDI48864.1"/>
    </source>
</evidence>
<dbReference type="Proteomes" id="UP000254720">
    <property type="component" value="Unassembled WGS sequence"/>
</dbReference>
<dbReference type="PANTHER" id="PTHR43528:SF1">
    <property type="entry name" value="ALPHA-KETOGLUTARATE PERMEASE"/>
    <property type="match status" value="1"/>
</dbReference>
<evidence type="ECO:0000256" key="1">
    <source>
        <dbReference type="ARBA" id="ARBA00004651"/>
    </source>
</evidence>
<dbReference type="GO" id="GO:0015293">
    <property type="term" value="F:symporter activity"/>
    <property type="evidence" value="ECO:0007669"/>
    <property type="project" value="UniProtKB-KW"/>
</dbReference>
<dbReference type="InterPro" id="IPR011701">
    <property type="entry name" value="MFS"/>
</dbReference>
<evidence type="ECO:0000256" key="8">
    <source>
        <dbReference type="ARBA" id="ARBA00023136"/>
    </source>
</evidence>
<sequence>MTPVKEHRSRVFTSIAVILGNTIAWGDFALYAYFSPVLSKVFFSFATESTALILYFIVFALSFLFRPIGSAIAGAYADKYGRKNTLMYVVVISSILTTLIGILPSYTAVGFIAPLSLTILRILQTMAVAAEPTNSGALLVEHASKYNKGLLTSFVMVGIYLGFLLSIGSFLVITSCLTTDEIEGWGWRLPYLGAFPIGLISALLLLNASESPVFLQHKKSLDIIKNPIRESFMKYPKALWFAFGLSIMMGVGNYFLLGTIPDYLVNIVHLPLFETNLAITIGLIFTVLFIPVMGALSDRFGRKPIAAFGTVGFLLLVFPMLALILTGKLFYVVFSLIIYCFFLAPIAAILPVMIAEIFPTVVRCTAGALGYNIALVLVGGPTPMIIQIILNIKVHTYFNVLFYPGLYLTLIAIMHILFIFFVKESKFNDVAN</sequence>